<dbReference type="GO" id="GO:0004557">
    <property type="term" value="F:alpha-galactosidase activity"/>
    <property type="evidence" value="ECO:0007669"/>
    <property type="project" value="UniProtKB-EC"/>
</dbReference>
<dbReference type="Pfam" id="PF02065">
    <property type="entry name" value="Melibiase"/>
    <property type="match status" value="1"/>
</dbReference>
<proteinExistence type="predicted"/>
<dbReference type="Gene3D" id="3.20.20.70">
    <property type="entry name" value="Aldolase class I"/>
    <property type="match status" value="1"/>
</dbReference>
<dbReference type="Gene3D" id="2.70.98.60">
    <property type="entry name" value="alpha-galactosidase from lactobacil brevis"/>
    <property type="match status" value="1"/>
</dbReference>
<dbReference type="PANTHER" id="PTHR43053">
    <property type="entry name" value="GLYCOSIDASE FAMILY 31"/>
    <property type="match status" value="1"/>
</dbReference>
<dbReference type="Proteomes" id="UP000268615">
    <property type="component" value="Unassembled WGS sequence"/>
</dbReference>
<dbReference type="InterPro" id="IPR038417">
    <property type="entry name" value="Alpga-gal_N_sf"/>
</dbReference>
<evidence type="ECO:0000313" key="3">
    <source>
        <dbReference type="EMBL" id="RPH29523.1"/>
    </source>
</evidence>
<dbReference type="AlphaFoldDB" id="A0A3N5EAU9"/>
<reference evidence="3 4" key="1">
    <citation type="submission" date="2018-11" db="EMBL/GenBank/DDBJ databases">
        <title>Draft genome sequence of Buttiauxella warmboldiae CCUG 35512.</title>
        <authorList>
            <person name="Salva-Serra F."/>
            <person name="Marathe N."/>
            <person name="Moore E."/>
            <person name="Svensson L."/>
            <person name="Engstrom-Jakobsson H."/>
        </authorList>
    </citation>
    <scope>NUCLEOTIDE SEQUENCE [LARGE SCALE GENOMIC DNA]</scope>
    <source>
        <strain evidence="3 4">CCUG 35512</strain>
    </source>
</reference>
<dbReference type="GO" id="GO:0016052">
    <property type="term" value="P:carbohydrate catabolic process"/>
    <property type="evidence" value="ECO:0007669"/>
    <property type="project" value="InterPro"/>
</dbReference>
<dbReference type="SUPFAM" id="SSF51445">
    <property type="entry name" value="(Trans)glycosidases"/>
    <property type="match status" value="1"/>
</dbReference>
<evidence type="ECO:0000256" key="1">
    <source>
        <dbReference type="ARBA" id="ARBA00022801"/>
    </source>
</evidence>
<keyword evidence="2" id="KW-0326">Glycosidase</keyword>
<comment type="caution">
    <text evidence="3">The sequence shown here is derived from an EMBL/GenBank/DDBJ whole genome shotgun (WGS) entry which is preliminary data.</text>
</comment>
<protein>
    <submittedName>
        <fullName evidence="3">Alpha-galactosidase</fullName>
    </submittedName>
</protein>
<dbReference type="InterPro" id="IPR017853">
    <property type="entry name" value="GH"/>
</dbReference>
<accession>A0A3N5EAU9</accession>
<dbReference type="InterPro" id="IPR013785">
    <property type="entry name" value="Aldolase_TIM"/>
</dbReference>
<organism evidence="3 4">
    <name type="scientific">Buttiauxella warmboldiae</name>
    <dbReference type="NCBI Taxonomy" id="82993"/>
    <lineage>
        <taxon>Bacteria</taxon>
        <taxon>Pseudomonadati</taxon>
        <taxon>Pseudomonadota</taxon>
        <taxon>Gammaproteobacteria</taxon>
        <taxon>Enterobacterales</taxon>
        <taxon>Enterobacteriaceae</taxon>
        <taxon>Buttiauxella</taxon>
    </lineage>
</organism>
<dbReference type="InterPro" id="IPR050985">
    <property type="entry name" value="Alpha-glycosidase_related"/>
</dbReference>
<gene>
    <name evidence="3" type="ORF">EHN07_05505</name>
</gene>
<evidence type="ECO:0000256" key="2">
    <source>
        <dbReference type="ARBA" id="ARBA00023295"/>
    </source>
</evidence>
<keyword evidence="4" id="KW-1185">Reference proteome</keyword>
<dbReference type="OrthoDB" id="9758822at2"/>
<dbReference type="CDD" id="cd14791">
    <property type="entry name" value="GH36"/>
    <property type="match status" value="1"/>
</dbReference>
<sequence length="704" mass="79563">MSDLLSIVENGITMVFDLAQRARLLHFSTLPFNAQNITNNTDAQSRFNLVEVNLSGLDKPLERHGAGFTATAPGYTLQFDSYNDIRNEQGRKLTFLLNDTGSEVNLEVHYQFYSELAIIRSWTVITNKGSEPQTLEYLSSFVLNGIEKDSAAEWEKNFSLLIPHNSWTRELQWREYSFDELGFTPCIQKGLQRSSKPLHFSNTGAWSTKEYLPMAYLHDSHTGAGLFWQIENNGSWHWEIGDQADHLYLQLGGPNEFYSHWFKQLNPGESFTSVPVAIGVTAQGFEHAMGVLTQYRRRIRRVNEDNQKLGVIFNDYMNCLFGDPTTEKLLPLIDAAAAAGSEYFCIDCGWYDKGEWWNGVGQWLPSAERFPEGIEYVISYIRNKGMIPGLWLELEVMGVKSPKLAETDDSWFFMRHGKRVFDRSRYQLDFNSPAVIAHANEVIDRLVNTYGVGYIKMDYNIEPGIGTEQGADSVGDGLLKHNRAYLRWLDEVFTRHPQLIIENCGSGGLRMDYAMLSRCSIQSTSDQEDYLKYATIAANAPTAVTPEQAAIWSYPMRDGDEQEVIFNQVSAMLLRIHQSGHLAELSEANFGQVQEAIGFYKTLRNNIKQALPFWPLGLSRFSDEWVALGLVAPCGKRLLAVWHREGEQAVCTLPISDLLGKEVDIKQGYPTTIAHHTSWDGASGQMVIAMPNRSAAIFEINTLG</sequence>
<dbReference type="RefSeq" id="WP_124023181.1">
    <property type="nucleotide sequence ID" value="NZ_RPOH01000018.1"/>
</dbReference>
<dbReference type="InterPro" id="IPR002252">
    <property type="entry name" value="Glyco_hydro_36"/>
</dbReference>
<dbReference type="PRINTS" id="PR00743">
    <property type="entry name" value="GLHYDRLASE36"/>
</dbReference>
<dbReference type="PANTHER" id="PTHR43053:SF3">
    <property type="entry name" value="ALPHA-GALACTOSIDASE C-RELATED"/>
    <property type="match status" value="1"/>
</dbReference>
<dbReference type="EMBL" id="RPOH01000018">
    <property type="protein sequence ID" value="RPH29523.1"/>
    <property type="molecule type" value="Genomic_DNA"/>
</dbReference>
<keyword evidence="1" id="KW-0378">Hydrolase</keyword>
<name>A0A3N5EAU9_9ENTR</name>
<evidence type="ECO:0000313" key="4">
    <source>
        <dbReference type="Proteomes" id="UP000268615"/>
    </source>
</evidence>